<feature type="domain" description="PTS EIIB type-1" evidence="13">
    <location>
        <begin position="29"/>
        <end position="112"/>
    </location>
</feature>
<keyword evidence="7 12" id="KW-0812">Transmembrane</keyword>
<dbReference type="PROSITE" id="PS51103">
    <property type="entry name" value="PTS_EIIC_TYPE_1"/>
    <property type="match status" value="1"/>
</dbReference>
<dbReference type="NCBIfam" id="TIGR00826">
    <property type="entry name" value="EIIB_glc"/>
    <property type="match status" value="1"/>
</dbReference>
<keyword evidence="3" id="KW-1003">Cell membrane</keyword>
<dbReference type="CDD" id="cd00212">
    <property type="entry name" value="PTS_IIB_glc"/>
    <property type="match status" value="1"/>
</dbReference>
<evidence type="ECO:0000256" key="5">
    <source>
        <dbReference type="ARBA" id="ARBA00022679"/>
    </source>
</evidence>
<evidence type="ECO:0000259" key="13">
    <source>
        <dbReference type="PROSITE" id="PS51098"/>
    </source>
</evidence>
<evidence type="ECO:0000313" key="16">
    <source>
        <dbReference type="Proteomes" id="UP000183700"/>
    </source>
</evidence>
<dbReference type="InterPro" id="IPR003352">
    <property type="entry name" value="PTS_EIIC"/>
</dbReference>
<dbReference type="GO" id="GO:0009401">
    <property type="term" value="P:phosphoenolpyruvate-dependent sugar phosphotransferase system"/>
    <property type="evidence" value="ECO:0007669"/>
    <property type="project" value="UniProtKB-KW"/>
</dbReference>
<dbReference type="GO" id="GO:0016301">
    <property type="term" value="F:kinase activity"/>
    <property type="evidence" value="ECO:0007669"/>
    <property type="project" value="UniProtKB-KW"/>
</dbReference>
<dbReference type="InterPro" id="IPR013013">
    <property type="entry name" value="PTS_EIIC_1"/>
</dbReference>
<evidence type="ECO:0000256" key="7">
    <source>
        <dbReference type="ARBA" id="ARBA00022692"/>
    </source>
</evidence>
<dbReference type="OrthoDB" id="9769191at2"/>
<keyword evidence="5" id="KW-0808">Transferase</keyword>
<feature type="transmembrane region" description="Helical" evidence="12">
    <location>
        <begin position="137"/>
        <end position="158"/>
    </location>
</feature>
<dbReference type="PANTHER" id="PTHR30175:SF4">
    <property type="entry name" value="PTS SYSTEM TREHALOSE-SPECIFIC EIIBC COMPONENT"/>
    <property type="match status" value="1"/>
</dbReference>
<dbReference type="SUPFAM" id="SSF55604">
    <property type="entry name" value="Glucose permease domain IIB"/>
    <property type="match status" value="1"/>
</dbReference>
<dbReference type="InterPro" id="IPR018113">
    <property type="entry name" value="PTrfase_EIIB_Cys"/>
</dbReference>
<feature type="transmembrane region" description="Helical" evidence="12">
    <location>
        <begin position="212"/>
        <end position="235"/>
    </location>
</feature>
<feature type="active site" description="Phosphocysteine intermediate; for EIIB activity" evidence="11">
    <location>
        <position position="51"/>
    </location>
</feature>
<dbReference type="STRING" id="319970.RV00_GL001136"/>
<evidence type="ECO:0000256" key="12">
    <source>
        <dbReference type="SAM" id="Phobius"/>
    </source>
</evidence>
<keyword evidence="2" id="KW-0813">Transport</keyword>
<comment type="subcellular location">
    <subcellularLocation>
        <location evidence="1">Cell membrane</location>
        <topology evidence="1">Multi-pass membrane protein</topology>
    </subcellularLocation>
</comment>
<dbReference type="PANTHER" id="PTHR30175">
    <property type="entry name" value="PHOSPHOTRANSFERASE SYSTEM TRANSPORT PROTEIN"/>
    <property type="match status" value="1"/>
</dbReference>
<accession>A0A1L8SXB3</accession>
<gene>
    <name evidence="15" type="ORF">RV00_GL001136</name>
</gene>
<evidence type="ECO:0000256" key="10">
    <source>
        <dbReference type="ARBA" id="ARBA00023136"/>
    </source>
</evidence>
<proteinExistence type="predicted"/>
<keyword evidence="8" id="KW-0418">Kinase</keyword>
<name>A0A1L8SXB3_9ENTE</name>
<feature type="transmembrane region" description="Helical" evidence="12">
    <location>
        <begin position="178"/>
        <end position="200"/>
    </location>
</feature>
<evidence type="ECO:0000256" key="6">
    <source>
        <dbReference type="ARBA" id="ARBA00022683"/>
    </source>
</evidence>
<keyword evidence="16" id="KW-1185">Reference proteome</keyword>
<keyword evidence="6" id="KW-0598">Phosphotransferase system</keyword>
<evidence type="ECO:0000259" key="14">
    <source>
        <dbReference type="PROSITE" id="PS51103"/>
    </source>
</evidence>
<evidence type="ECO:0000256" key="2">
    <source>
        <dbReference type="ARBA" id="ARBA00022448"/>
    </source>
</evidence>
<feature type="transmembrane region" description="Helical" evidence="12">
    <location>
        <begin position="469"/>
        <end position="487"/>
    </location>
</feature>
<dbReference type="GO" id="GO:0015771">
    <property type="term" value="P:trehalose transport"/>
    <property type="evidence" value="ECO:0007669"/>
    <property type="project" value="TreeGrafter"/>
</dbReference>
<sequence>MKGHYYLFEQIIKVVYTFWEVRKMADKYSDVAKEIVDHVGGKENIKMLTHCVTRLRFVVKDEKAIDEKAVKEIPLVKGAFHSNGQYQVVIGTGTVDKVFDEVEKQTGIQQADAAELKAIEASKKNIFQRGLKTFSDIFIPILPAIVGAGILLGIGNILTSAGIFGSESLVAQHPQIQGLADMIIMIANTAFTYIPVLVAWSAVKRFGGNPMLGVFLGLVLINAQLLPGSQMSSVINGDVKPEYWHIFGLKVMQLGYQNSVLPPLVASWVLVFLEKKLKKIVPDTLQLIVVAPVAIVVTAFLTFLAIGPFMNQVATVITNGIMSLFNFSPIIAGFLFGLLWEPLVVTGMHHAFIAVNIQLIAQTQQSFMLSIITIVCVAEAGADFAMALLTRSKQKRGIAISAGTSSLLGVTEPSMFGVTIPAKYPFICSILSAGVAGALIMMFKVYAISLGPSGPLSFTIIPAQFWAKHYLVMGIAFILSFASTFAYGKFAKKEKSEVDVATQTVVE</sequence>
<keyword evidence="4" id="KW-0762">Sugar transport</keyword>
<feature type="transmembrane region" description="Helical" evidence="12">
    <location>
        <begin position="255"/>
        <end position="273"/>
    </location>
</feature>
<protein>
    <submittedName>
        <fullName evidence="15">PTS system, glucose-like IIB component</fullName>
    </submittedName>
</protein>
<keyword evidence="10 12" id="KW-0472">Membrane</keyword>
<dbReference type="Pfam" id="PF02378">
    <property type="entry name" value="PTS_EIIC"/>
    <property type="match status" value="1"/>
</dbReference>
<dbReference type="GO" id="GO:0090589">
    <property type="term" value="F:protein-phosphocysteine-trehalose phosphotransferase system transporter activity"/>
    <property type="evidence" value="ECO:0007669"/>
    <property type="project" value="TreeGrafter"/>
</dbReference>
<dbReference type="Proteomes" id="UP000183700">
    <property type="component" value="Unassembled WGS sequence"/>
</dbReference>
<dbReference type="InterPro" id="IPR050558">
    <property type="entry name" value="PTS_Sugar-Specific_Components"/>
</dbReference>
<dbReference type="GO" id="GO:0005886">
    <property type="term" value="C:plasma membrane"/>
    <property type="evidence" value="ECO:0007669"/>
    <property type="project" value="UniProtKB-SubCell"/>
</dbReference>
<dbReference type="AlphaFoldDB" id="A0A1L8SXB3"/>
<feature type="transmembrane region" description="Helical" evidence="12">
    <location>
        <begin position="316"/>
        <end position="336"/>
    </location>
</feature>
<dbReference type="InterPro" id="IPR036878">
    <property type="entry name" value="Glu_permease_IIB"/>
</dbReference>
<dbReference type="PROSITE" id="PS01035">
    <property type="entry name" value="PTS_EIIB_TYPE_1_CYS"/>
    <property type="match status" value="1"/>
</dbReference>
<feature type="transmembrane region" description="Helical" evidence="12">
    <location>
        <begin position="424"/>
        <end position="449"/>
    </location>
</feature>
<feature type="transmembrane region" description="Helical" evidence="12">
    <location>
        <begin position="285"/>
        <end position="310"/>
    </location>
</feature>
<evidence type="ECO:0000313" key="15">
    <source>
        <dbReference type="EMBL" id="OJG36691.1"/>
    </source>
</evidence>
<feature type="domain" description="PTS EIIC type-1" evidence="14">
    <location>
        <begin position="132"/>
        <end position="503"/>
    </location>
</feature>
<dbReference type="Pfam" id="PF00367">
    <property type="entry name" value="PTS_EIIB"/>
    <property type="match status" value="1"/>
</dbReference>
<comment type="caution">
    <text evidence="15">The sequence shown here is derived from an EMBL/GenBank/DDBJ whole genome shotgun (WGS) entry which is preliminary data.</text>
</comment>
<feature type="transmembrane region" description="Helical" evidence="12">
    <location>
        <begin position="367"/>
        <end position="389"/>
    </location>
</feature>
<evidence type="ECO:0000256" key="9">
    <source>
        <dbReference type="ARBA" id="ARBA00022989"/>
    </source>
</evidence>
<dbReference type="EMBL" id="JXKM01000002">
    <property type="protein sequence ID" value="OJG36691.1"/>
    <property type="molecule type" value="Genomic_DNA"/>
</dbReference>
<dbReference type="Gene3D" id="3.30.1360.60">
    <property type="entry name" value="Glucose permease domain IIB"/>
    <property type="match status" value="1"/>
</dbReference>
<evidence type="ECO:0000256" key="8">
    <source>
        <dbReference type="ARBA" id="ARBA00022777"/>
    </source>
</evidence>
<dbReference type="PROSITE" id="PS51098">
    <property type="entry name" value="PTS_EIIB_TYPE_1"/>
    <property type="match status" value="1"/>
</dbReference>
<dbReference type="FunFam" id="3.30.1360.60:FF:000001">
    <property type="entry name" value="PTS system glucose-specific IIBC component PtsG"/>
    <property type="match status" value="1"/>
</dbReference>
<keyword evidence="9 12" id="KW-1133">Transmembrane helix</keyword>
<reference evidence="15 16" key="1">
    <citation type="submission" date="2014-12" db="EMBL/GenBank/DDBJ databases">
        <title>Draft genome sequences of 29 type strains of Enterococci.</title>
        <authorList>
            <person name="Zhong Z."/>
            <person name="Sun Z."/>
            <person name="Liu W."/>
            <person name="Zhang W."/>
            <person name="Zhang H."/>
        </authorList>
    </citation>
    <scope>NUCLEOTIDE SEQUENCE [LARGE SCALE GENOMIC DNA]</scope>
    <source>
        <strain evidence="15 16">DSM 22802</strain>
    </source>
</reference>
<organism evidence="15 16">
    <name type="scientific">Enterococcus devriesei</name>
    <dbReference type="NCBI Taxonomy" id="319970"/>
    <lineage>
        <taxon>Bacteria</taxon>
        <taxon>Bacillati</taxon>
        <taxon>Bacillota</taxon>
        <taxon>Bacilli</taxon>
        <taxon>Lactobacillales</taxon>
        <taxon>Enterococcaceae</taxon>
        <taxon>Enterococcus</taxon>
    </lineage>
</organism>
<evidence type="ECO:0000256" key="1">
    <source>
        <dbReference type="ARBA" id="ARBA00004651"/>
    </source>
</evidence>
<evidence type="ECO:0000256" key="3">
    <source>
        <dbReference type="ARBA" id="ARBA00022475"/>
    </source>
</evidence>
<dbReference type="GO" id="GO:0008982">
    <property type="term" value="F:protein-N(PI)-phosphohistidine-sugar phosphotransferase activity"/>
    <property type="evidence" value="ECO:0007669"/>
    <property type="project" value="InterPro"/>
</dbReference>
<evidence type="ECO:0000256" key="4">
    <source>
        <dbReference type="ARBA" id="ARBA00022597"/>
    </source>
</evidence>
<evidence type="ECO:0000256" key="11">
    <source>
        <dbReference type="PROSITE-ProRule" id="PRU00421"/>
    </source>
</evidence>
<dbReference type="InterPro" id="IPR001996">
    <property type="entry name" value="PTS_IIB_1"/>
</dbReference>